<dbReference type="Pfam" id="PF24475">
    <property type="entry name" value="RBD_DEAH11"/>
    <property type="match status" value="1"/>
</dbReference>
<dbReference type="GO" id="GO:0004386">
    <property type="term" value="F:helicase activity"/>
    <property type="evidence" value="ECO:0000318"/>
    <property type="project" value="GO_Central"/>
</dbReference>
<dbReference type="PANTHER" id="PTHR18934:SF81">
    <property type="entry name" value="ATP-DEPENDENT RNA HELICASE DEAH11, CHLOROPLASTIC-RELATED"/>
    <property type="match status" value="1"/>
</dbReference>
<dbReference type="InterPro" id="IPR014001">
    <property type="entry name" value="Helicase_ATP-bd"/>
</dbReference>
<evidence type="ECO:0000256" key="6">
    <source>
        <dbReference type="ARBA" id="ARBA00022801"/>
    </source>
</evidence>
<sequence length="1982" mass="224407">MASVVAEAFLSAFVEVLLEKMISTEFVNFIRSKKLDISLLEKLKLTLLSLQAVLNDAEEKQITNPAVKQWLGNLRDVVFEADDLLDKINTEALRSKVNKVRNILSSNFKQSYGLVNFDIQRLFERLEHFARKGHVLGLKEGVSCSVWNGTPTSSVLDESAIYGRDGDRKKLQELLLHASDDGNKIGVISIVGMGGLGKTTLAKLLYNDPEVKEKFDLKGWAYISKDFDIVRVTKTLLESVTFKTIDANNMNTMHTEFVTSKITDTGDLNTLQVQLQQSLIHKRFLLVLDDMWDGSYVDWNNLKDIFNVGEMGSKIIITTRDERVALVTQTFLPIHYLAPMQSDECWSLLSKHAFGASNYRLRSNLEAIGKEIAKKCDGLPLAAVALGGLLRTKLSQDDWNDVLKSNIWNLPNVGVQQTLLSSYHYLPAPLKRCFAYCSIFPKNSILQKNMVVQLWMAEGLVHKSKRQKSWEKVGEEYFDELVSRSLIRRRYIDGEECYEMHDLVNDLATMVSSPYCIKLDEHEINDKVRHLSCIRRKYDSYSKFDKLNGLKGLRTFLVLPLQEPVWLIYSISDRVVRELLPAMKQLRVLSLSNYRSITELPNSIGNLICLRYLNLSNTAIERLPSVTCNLYNLLTLLLFGCWCLVELPEDIVKLVNLRHLDIRGTQLKEMPVQITRLQNLQTLSDFAISNHRDGLKVRELGKFPHLKGNLSISNLQNITDPFDAFEANLKMKEQIDNLELQWILHGSSGTTSQSSQIQALVLQQLQPSTNLKNLTIKGYGGTSFPNWLGDSLFSNMVYLHISGCDHCSLLPPLGQLHGLKKLSIASMKSVKSLGSEFYGNSSCPSFQPFPSLETLEFEEMLEWEEWNLTEATKFPSLTNLSLETCSKLKGNMPCNLPSLTTLELKVCDLLLESRHSDDQIIQSIWSPLNSLRQLTLITVLIGETGSGKSTQLVQFLADSGVGANESIVCTQPRRIAAKSLAERVREESGGCYEDSSIKCYSSFSSWNKFDSRIIFMTDHCLLQHYMSDKNLSGISCIIVDEAHERSINTDLLLALIKNLLSKRVEMRLIIMSATADAKQLSDYFYGCGIFRVPGRNFPVEVRYVPSEYEGRSHSSVVDPYVSDVVKMATEIHRTEKEKEGTILAFLTSQLDVEWACEKFEAPSAVALPLHGKLSSEEQFHIFKNYPGKRKVIFSTNVAETSLTIPGVKYVIDSGLVKDSRFDPSSGMNVLKVCWISQSSAKQRAGHAGRTEPGRCYRLYSEADYQSMETNQDPEIRRVHLGVAVLKILALGVKNVQDFDFVDAPSTSSIERAIGNLIQLGAIKLNNDVYELTPEGRRLARMEIEPRLGKLILGCFQYTLGREGIALAAMMANARSVFCRVGNEDDKQKSDCQKVQFCHCEGDLFTLLSVYMEWEVQPQNWKNKWCWENSINAKSMRRCQNTFLELESCLESELGLVVPSYWRWDPHNPSIHDKNMKKAILSSLSENVAMYSGRNQLGYIVAQTEKHVQLHPSCSLLVFSQRPSWVVFYELSSESNEYLFCVSAVDFQSLYSLKPPPLFDVSKMEEQKLQTKTLVGFGKHVLKRFCGKGNLLGHVSRIRKACMEERIFVDVNFDENHIQMYACSNDMNTASKLVNDVLQYEKKRLHTECMEKCLYHGFGSSSPVAMFGSGAEIKHLELEKLPLSVDVFHPNVNAIDEMELLMFFEKNTSGCICDMQKFTGMVKDVEDKAKWGKITFMTSNAAKRAAELDGEEFCGSPLKIVHSQSAMGGDTTFSFPAVEARISWLRRPIKAVGIIKCDKNEVDFIIRDFEKLIVDGRRYVRCAPSDKYLDNILITGLDKEVPETKILDILRSATSRRILDFFFKRGEAVENPPCSMIAETILKEISPLMPKKKPHISSCRVQVFPPKPKDYSMNALIHFDGRLHLEAAKALEKIDGKVLPGFHSWQKIKTQRLFHSTLIFSPPVYHVIKGQLEKVLARFNNLE</sequence>
<keyword evidence="5" id="KW-0547">Nucleotide-binding</keyword>
<protein>
    <recommendedName>
        <fullName evidence="2">RNA helicase</fullName>
        <ecNumber evidence="2">3.6.4.13</ecNumber>
    </recommendedName>
</protein>
<dbReference type="EnsemblPlants" id="KEH16240">
    <property type="protein sequence ID" value="KEH16240"/>
    <property type="gene ID" value="MTR_0267s0070"/>
</dbReference>
<dbReference type="InterPro" id="IPR027417">
    <property type="entry name" value="P-loop_NTPase"/>
</dbReference>
<feature type="domain" description="Helicase C-terminal" evidence="12">
    <location>
        <begin position="1123"/>
        <end position="1291"/>
    </location>
</feature>
<feature type="non-terminal residue" evidence="13">
    <location>
        <position position="1982"/>
    </location>
</feature>
<organism evidence="13 15">
    <name type="scientific">Medicago truncatula</name>
    <name type="common">Barrel medic</name>
    <name type="synonym">Medicago tribuloides</name>
    <dbReference type="NCBI Taxonomy" id="3880"/>
    <lineage>
        <taxon>Eukaryota</taxon>
        <taxon>Viridiplantae</taxon>
        <taxon>Streptophyta</taxon>
        <taxon>Embryophyta</taxon>
        <taxon>Tracheophyta</taxon>
        <taxon>Spermatophyta</taxon>
        <taxon>Magnoliopsida</taxon>
        <taxon>eudicotyledons</taxon>
        <taxon>Gunneridae</taxon>
        <taxon>Pentapetalae</taxon>
        <taxon>rosids</taxon>
        <taxon>fabids</taxon>
        <taxon>Fabales</taxon>
        <taxon>Fabaceae</taxon>
        <taxon>Papilionoideae</taxon>
        <taxon>50 kb inversion clade</taxon>
        <taxon>NPAAA clade</taxon>
        <taxon>Hologalegina</taxon>
        <taxon>IRL clade</taxon>
        <taxon>Trifolieae</taxon>
        <taxon>Medicago</taxon>
    </lineage>
</organism>
<dbReference type="Proteomes" id="UP000002051">
    <property type="component" value="Unassembled WGS sequence"/>
</dbReference>
<name>A0A072TRQ2_MEDTR</name>
<dbReference type="GO" id="GO:0016787">
    <property type="term" value="F:hydrolase activity"/>
    <property type="evidence" value="ECO:0007669"/>
    <property type="project" value="UniProtKB-KW"/>
</dbReference>
<evidence type="ECO:0000259" key="12">
    <source>
        <dbReference type="PROSITE" id="PS51194"/>
    </source>
</evidence>
<reference evidence="13 15" key="2">
    <citation type="journal article" date="2014" name="BMC Genomics">
        <title>An improved genome release (version Mt4.0) for the model legume Medicago truncatula.</title>
        <authorList>
            <person name="Tang H."/>
            <person name="Krishnakumar V."/>
            <person name="Bidwell S."/>
            <person name="Rosen B."/>
            <person name="Chan A."/>
            <person name="Zhou S."/>
            <person name="Gentzbittel L."/>
            <person name="Childs K.L."/>
            <person name="Yandell M."/>
            <person name="Gundlach H."/>
            <person name="Mayer K.F."/>
            <person name="Schwartz D.C."/>
            <person name="Town C.D."/>
        </authorList>
    </citation>
    <scope>GENOME REANNOTATION</scope>
    <source>
        <strain evidence="13">A17</strain>
        <strain evidence="14 15">cv. Jemalong A17</strain>
    </source>
</reference>
<dbReference type="STRING" id="3880.A0A072TRQ2"/>
<dbReference type="EMBL" id="KL402992">
    <property type="protein sequence ID" value="KEH16240.1"/>
    <property type="molecule type" value="Genomic_DNA"/>
</dbReference>
<dbReference type="InterPro" id="IPR011545">
    <property type="entry name" value="DEAD/DEAH_box_helicase_dom"/>
</dbReference>
<dbReference type="PROSITE" id="PS51194">
    <property type="entry name" value="HELICASE_CTER"/>
    <property type="match status" value="1"/>
</dbReference>
<dbReference type="GO" id="GO:0003724">
    <property type="term" value="F:RNA helicase activity"/>
    <property type="evidence" value="ECO:0007669"/>
    <property type="project" value="UniProtKB-EC"/>
</dbReference>
<dbReference type="PROSITE" id="PS00690">
    <property type="entry name" value="DEAH_ATP_HELICASE"/>
    <property type="match status" value="1"/>
</dbReference>
<dbReference type="PROSITE" id="PS51192">
    <property type="entry name" value="HELICASE_ATP_BIND_1"/>
    <property type="match status" value="1"/>
</dbReference>
<dbReference type="GO" id="GO:0003723">
    <property type="term" value="F:RNA binding"/>
    <property type="evidence" value="ECO:0000318"/>
    <property type="project" value="GO_Central"/>
</dbReference>
<evidence type="ECO:0000256" key="1">
    <source>
        <dbReference type="ARBA" id="ARBA00008792"/>
    </source>
</evidence>
<dbReference type="CDD" id="cd18791">
    <property type="entry name" value="SF2_C_RHA"/>
    <property type="match status" value="1"/>
</dbReference>
<keyword evidence="4" id="KW-0677">Repeat</keyword>
<dbReference type="GO" id="GO:0006952">
    <property type="term" value="P:defense response"/>
    <property type="evidence" value="ECO:0007669"/>
    <property type="project" value="UniProtKB-KW"/>
</dbReference>
<dbReference type="SMART" id="SM00487">
    <property type="entry name" value="DEXDc"/>
    <property type="match status" value="1"/>
</dbReference>
<dbReference type="SMART" id="SM00847">
    <property type="entry name" value="HA2"/>
    <property type="match status" value="1"/>
</dbReference>
<dbReference type="Pfam" id="PF25019">
    <property type="entry name" value="LRR_R13L1-DRL21"/>
    <property type="match status" value="1"/>
</dbReference>
<evidence type="ECO:0000256" key="10">
    <source>
        <dbReference type="ARBA" id="ARBA00047984"/>
    </source>
</evidence>
<dbReference type="FunFam" id="1.20.120.1080:FF:000033">
    <property type="entry name" value="RBR-type E3 ubiquitin transferase"/>
    <property type="match status" value="1"/>
</dbReference>
<reference evidence="14" key="3">
    <citation type="submission" date="2015-06" db="UniProtKB">
        <authorList>
            <consortium name="EnsemblPlants"/>
        </authorList>
    </citation>
    <scope>IDENTIFICATION</scope>
    <source>
        <strain evidence="14">cv. Jemalong A17</strain>
    </source>
</reference>
<dbReference type="InterPro" id="IPR036388">
    <property type="entry name" value="WH-like_DNA-bd_sf"/>
</dbReference>
<dbReference type="GO" id="GO:0051707">
    <property type="term" value="P:response to other organism"/>
    <property type="evidence" value="ECO:0007669"/>
    <property type="project" value="UniProtKB-ARBA"/>
</dbReference>
<dbReference type="Pfam" id="PF00931">
    <property type="entry name" value="NB-ARC"/>
    <property type="match status" value="1"/>
</dbReference>
<evidence type="ECO:0000313" key="14">
    <source>
        <dbReference type="EnsemblPlants" id="KEH16240"/>
    </source>
</evidence>
<dbReference type="GO" id="GO:0043531">
    <property type="term" value="F:ADP binding"/>
    <property type="evidence" value="ECO:0007669"/>
    <property type="project" value="InterPro"/>
</dbReference>
<dbReference type="CDD" id="cd17917">
    <property type="entry name" value="DEXHc_RHA-like"/>
    <property type="match status" value="1"/>
</dbReference>
<dbReference type="Gene3D" id="1.10.10.10">
    <property type="entry name" value="Winged helix-like DNA-binding domain superfamily/Winged helix DNA-binding domain"/>
    <property type="match status" value="1"/>
</dbReference>
<dbReference type="InterPro" id="IPR001650">
    <property type="entry name" value="Helicase_C-like"/>
</dbReference>
<dbReference type="InterPro" id="IPR002464">
    <property type="entry name" value="DNA/RNA_helicase_DEAH_CS"/>
</dbReference>
<dbReference type="FunFam" id="1.10.10.10:FF:000322">
    <property type="entry name" value="Probable disease resistance protein At1g63360"/>
    <property type="match status" value="1"/>
</dbReference>
<dbReference type="GO" id="GO:0005524">
    <property type="term" value="F:ATP binding"/>
    <property type="evidence" value="ECO:0007669"/>
    <property type="project" value="UniProtKB-KW"/>
</dbReference>
<dbReference type="Gene3D" id="3.40.50.300">
    <property type="entry name" value="P-loop containing nucleotide triphosphate hydrolases"/>
    <property type="match status" value="3"/>
</dbReference>
<evidence type="ECO:0000256" key="7">
    <source>
        <dbReference type="ARBA" id="ARBA00022806"/>
    </source>
</evidence>
<comment type="similarity">
    <text evidence="1">Belongs to the DEAD box helicase family. DEAH subfamily.</text>
</comment>
<evidence type="ECO:0000256" key="2">
    <source>
        <dbReference type="ARBA" id="ARBA00012552"/>
    </source>
</evidence>
<evidence type="ECO:0000259" key="11">
    <source>
        <dbReference type="PROSITE" id="PS51192"/>
    </source>
</evidence>
<dbReference type="InterPro" id="IPR058922">
    <property type="entry name" value="WHD_DRP"/>
</dbReference>
<evidence type="ECO:0000256" key="8">
    <source>
        <dbReference type="ARBA" id="ARBA00022821"/>
    </source>
</evidence>
<dbReference type="InterPro" id="IPR056248">
    <property type="entry name" value="RBD_DEAH11/12"/>
</dbReference>
<dbReference type="Pfam" id="PF00270">
    <property type="entry name" value="DEAD"/>
    <property type="match status" value="1"/>
</dbReference>
<dbReference type="PANTHER" id="PTHR18934">
    <property type="entry name" value="ATP-DEPENDENT RNA HELICASE"/>
    <property type="match status" value="1"/>
</dbReference>
<dbReference type="SMART" id="SM00369">
    <property type="entry name" value="LRR_TYP"/>
    <property type="match status" value="2"/>
</dbReference>
<dbReference type="Pfam" id="PF23559">
    <property type="entry name" value="WHD_DRP"/>
    <property type="match status" value="1"/>
</dbReference>
<comment type="catalytic activity">
    <reaction evidence="10">
        <text>ATP + H2O = ADP + phosphate + H(+)</text>
        <dbReference type="Rhea" id="RHEA:13065"/>
        <dbReference type="ChEBI" id="CHEBI:15377"/>
        <dbReference type="ChEBI" id="CHEBI:15378"/>
        <dbReference type="ChEBI" id="CHEBI:30616"/>
        <dbReference type="ChEBI" id="CHEBI:43474"/>
        <dbReference type="ChEBI" id="CHEBI:456216"/>
        <dbReference type="EC" id="3.6.4.13"/>
    </reaction>
</comment>
<reference evidence="13 15" key="1">
    <citation type="journal article" date="2011" name="Nature">
        <title>The Medicago genome provides insight into the evolution of rhizobial symbioses.</title>
        <authorList>
            <person name="Young N.D."/>
            <person name="Debelle F."/>
            <person name="Oldroyd G.E."/>
            <person name="Geurts R."/>
            <person name="Cannon S.B."/>
            <person name="Udvardi M.K."/>
            <person name="Benedito V.A."/>
            <person name="Mayer K.F."/>
            <person name="Gouzy J."/>
            <person name="Schoof H."/>
            <person name="Van de Peer Y."/>
            <person name="Proost S."/>
            <person name="Cook D.R."/>
            <person name="Meyers B.C."/>
            <person name="Spannagl M."/>
            <person name="Cheung F."/>
            <person name="De Mita S."/>
            <person name="Krishnakumar V."/>
            <person name="Gundlach H."/>
            <person name="Zhou S."/>
            <person name="Mudge J."/>
            <person name="Bharti A.K."/>
            <person name="Murray J.D."/>
            <person name="Naoumkina M.A."/>
            <person name="Rosen B."/>
            <person name="Silverstein K.A."/>
            <person name="Tang H."/>
            <person name="Rombauts S."/>
            <person name="Zhao P.X."/>
            <person name="Zhou P."/>
            <person name="Barbe V."/>
            <person name="Bardou P."/>
            <person name="Bechner M."/>
            <person name="Bellec A."/>
            <person name="Berger A."/>
            <person name="Berges H."/>
            <person name="Bidwell S."/>
            <person name="Bisseling T."/>
            <person name="Choisne N."/>
            <person name="Couloux A."/>
            <person name="Denny R."/>
            <person name="Deshpande S."/>
            <person name="Dai X."/>
            <person name="Doyle J.J."/>
            <person name="Dudez A.M."/>
            <person name="Farmer A.D."/>
            <person name="Fouteau S."/>
            <person name="Franken C."/>
            <person name="Gibelin C."/>
            <person name="Gish J."/>
            <person name="Goldstein S."/>
            <person name="Gonzalez A.J."/>
            <person name="Green P.J."/>
            <person name="Hallab A."/>
            <person name="Hartog M."/>
            <person name="Hua A."/>
            <person name="Humphray S.J."/>
            <person name="Jeong D.H."/>
            <person name="Jing Y."/>
            <person name="Jocker A."/>
            <person name="Kenton S.M."/>
            <person name="Kim D.J."/>
            <person name="Klee K."/>
            <person name="Lai H."/>
            <person name="Lang C."/>
            <person name="Lin S."/>
            <person name="Macmil S.L."/>
            <person name="Magdelenat G."/>
            <person name="Matthews L."/>
            <person name="McCorrison J."/>
            <person name="Monaghan E.L."/>
            <person name="Mun J.H."/>
            <person name="Najar F.Z."/>
            <person name="Nicholson C."/>
            <person name="Noirot C."/>
            <person name="O'Bleness M."/>
            <person name="Paule C.R."/>
            <person name="Poulain J."/>
            <person name="Prion F."/>
            <person name="Qin B."/>
            <person name="Qu C."/>
            <person name="Retzel E.F."/>
            <person name="Riddle C."/>
            <person name="Sallet E."/>
            <person name="Samain S."/>
            <person name="Samson N."/>
            <person name="Sanders I."/>
            <person name="Saurat O."/>
            <person name="Scarpelli C."/>
            <person name="Schiex T."/>
            <person name="Segurens B."/>
            <person name="Severin A.J."/>
            <person name="Sherrier D.J."/>
            <person name="Shi R."/>
            <person name="Sims S."/>
            <person name="Singer S.R."/>
            <person name="Sinharoy S."/>
            <person name="Sterck L."/>
            <person name="Viollet A."/>
            <person name="Wang B.B."/>
            <person name="Wang K."/>
            <person name="Wang M."/>
            <person name="Wang X."/>
            <person name="Warfsmann J."/>
            <person name="Weissenbach J."/>
            <person name="White D.D."/>
            <person name="White J.D."/>
            <person name="Wiley G.B."/>
            <person name="Wincker P."/>
            <person name="Xing Y."/>
            <person name="Yang L."/>
            <person name="Yao Z."/>
            <person name="Ying F."/>
            <person name="Zhai J."/>
            <person name="Zhou L."/>
            <person name="Zuber A."/>
            <person name="Denarie J."/>
            <person name="Dixon R.A."/>
            <person name="May G.D."/>
            <person name="Schwartz D.C."/>
            <person name="Rogers J."/>
            <person name="Quetier F."/>
            <person name="Town C.D."/>
            <person name="Roe B.A."/>
        </authorList>
    </citation>
    <scope>NUCLEOTIDE SEQUENCE [LARGE SCALE GENOMIC DNA]</scope>
    <source>
        <strain evidence="13">A17</strain>
        <strain evidence="14 15">cv. Jemalong A17</strain>
    </source>
</reference>
<dbReference type="Pfam" id="PF18052">
    <property type="entry name" value="Rx_N"/>
    <property type="match status" value="1"/>
</dbReference>
<dbReference type="Pfam" id="PF24637">
    <property type="entry name" value="RRM_DEAH11"/>
    <property type="match status" value="1"/>
</dbReference>
<dbReference type="InterPro" id="IPR011709">
    <property type="entry name" value="DEAD-box_helicase_OB_fold"/>
</dbReference>
<keyword evidence="9" id="KW-0067">ATP-binding</keyword>
<proteinExistence type="inferred from homology"/>
<accession>A0A072TRQ2</accession>
<dbReference type="Pfam" id="PF00271">
    <property type="entry name" value="Helicase_C"/>
    <property type="match status" value="1"/>
</dbReference>
<evidence type="ECO:0000256" key="4">
    <source>
        <dbReference type="ARBA" id="ARBA00022737"/>
    </source>
</evidence>
<keyword evidence="7" id="KW-0347">Helicase</keyword>
<evidence type="ECO:0000313" key="13">
    <source>
        <dbReference type="EMBL" id="KEH16240.1"/>
    </source>
</evidence>
<keyword evidence="3" id="KW-0433">Leucine-rich repeat</keyword>
<dbReference type="Gene3D" id="3.80.10.10">
    <property type="entry name" value="Ribonuclease Inhibitor"/>
    <property type="match status" value="2"/>
</dbReference>
<dbReference type="SUPFAM" id="SSF52540">
    <property type="entry name" value="P-loop containing nucleoside triphosphate hydrolases"/>
    <property type="match status" value="2"/>
</dbReference>
<dbReference type="EC" id="3.6.4.13" evidence="2"/>
<dbReference type="SUPFAM" id="SSF52058">
    <property type="entry name" value="L domain-like"/>
    <property type="match status" value="1"/>
</dbReference>
<keyword evidence="15" id="KW-1185">Reference proteome</keyword>
<dbReference type="InterPro" id="IPR003591">
    <property type="entry name" value="Leu-rich_rpt_typical-subtyp"/>
</dbReference>
<evidence type="ECO:0000256" key="3">
    <source>
        <dbReference type="ARBA" id="ARBA00022614"/>
    </source>
</evidence>
<dbReference type="InterPro" id="IPR007502">
    <property type="entry name" value="Helicase-assoc_dom"/>
</dbReference>
<dbReference type="Gene3D" id="1.20.120.1080">
    <property type="match status" value="1"/>
</dbReference>
<dbReference type="PRINTS" id="PR00364">
    <property type="entry name" value="DISEASERSIST"/>
</dbReference>
<dbReference type="InterPro" id="IPR056244">
    <property type="entry name" value="RRM_DEAH11/12"/>
</dbReference>
<evidence type="ECO:0000313" key="15">
    <source>
        <dbReference type="Proteomes" id="UP000002051"/>
    </source>
</evidence>
<gene>
    <name evidence="13" type="ORF">MTR_0267s0070</name>
</gene>
<dbReference type="InterPro" id="IPR042197">
    <property type="entry name" value="Apaf_helical"/>
</dbReference>
<dbReference type="FunFam" id="3.40.50.300:FF:001279">
    <property type="entry name" value="ATP-dependent RNA helicase DEAH12 chloroplastic"/>
    <property type="match status" value="1"/>
</dbReference>
<dbReference type="InterPro" id="IPR032675">
    <property type="entry name" value="LRR_dom_sf"/>
</dbReference>
<keyword evidence="8" id="KW-0611">Plant defense</keyword>
<evidence type="ECO:0000256" key="5">
    <source>
        <dbReference type="ARBA" id="ARBA00022741"/>
    </source>
</evidence>
<dbReference type="Gene3D" id="1.20.5.4130">
    <property type="match status" value="1"/>
</dbReference>
<dbReference type="InterPro" id="IPR002182">
    <property type="entry name" value="NB-ARC"/>
</dbReference>
<dbReference type="Gene3D" id="1.10.8.430">
    <property type="entry name" value="Helical domain of apoptotic protease-activating factors"/>
    <property type="match status" value="1"/>
</dbReference>
<keyword evidence="6" id="KW-0378">Hydrolase</keyword>
<dbReference type="SMART" id="SM00490">
    <property type="entry name" value="HELICc"/>
    <property type="match status" value="1"/>
</dbReference>
<evidence type="ECO:0000256" key="9">
    <source>
        <dbReference type="ARBA" id="ARBA00022840"/>
    </source>
</evidence>
<dbReference type="InterPro" id="IPR041118">
    <property type="entry name" value="Rx_N"/>
</dbReference>
<dbReference type="Pfam" id="PF07717">
    <property type="entry name" value="OB_NTP_bind"/>
    <property type="match status" value="1"/>
</dbReference>
<feature type="domain" description="Helicase ATP-binding" evidence="11">
    <location>
        <begin position="929"/>
        <end position="1093"/>
    </location>
</feature>
<dbReference type="HOGENOM" id="CLU_234247_0_0_1"/>
<dbReference type="InterPro" id="IPR056789">
    <property type="entry name" value="LRR_R13L1-DRL21"/>
</dbReference>